<name>A0A8S4QSM7_9NEOP</name>
<feature type="compositionally biased region" description="Basic and acidic residues" evidence="1">
    <location>
        <begin position="1"/>
        <end position="16"/>
    </location>
</feature>
<reference evidence="2" key="1">
    <citation type="submission" date="2022-03" db="EMBL/GenBank/DDBJ databases">
        <authorList>
            <person name="Lindestad O."/>
        </authorList>
    </citation>
    <scope>NUCLEOTIDE SEQUENCE</scope>
</reference>
<feature type="region of interest" description="Disordered" evidence="1">
    <location>
        <begin position="1"/>
        <end position="80"/>
    </location>
</feature>
<feature type="compositionally biased region" description="Low complexity" evidence="1">
    <location>
        <begin position="53"/>
        <end position="67"/>
    </location>
</feature>
<dbReference type="AlphaFoldDB" id="A0A8S4QSM7"/>
<gene>
    <name evidence="2" type="primary">jg25719</name>
    <name evidence="2" type="ORF">PAEG_LOCUS5655</name>
</gene>
<comment type="caution">
    <text evidence="2">The sequence shown here is derived from an EMBL/GenBank/DDBJ whole genome shotgun (WGS) entry which is preliminary data.</text>
</comment>
<sequence length="120" mass="13885">MSAFDDKSTNKKEKVSAQKQNAKNTEDQYNIQEMPPSADEASYEEQIVEKPTKNTNNKFNNKESSTFLDKATKEERNVANQNKKIVTKQYNIEEMSPFADEPLYKEDIFNKPAVKQEIQT</sequence>
<proteinExistence type="predicted"/>
<keyword evidence="3" id="KW-1185">Reference proteome</keyword>
<protein>
    <submittedName>
        <fullName evidence="2">Jg25719 protein</fullName>
    </submittedName>
</protein>
<organism evidence="2 3">
    <name type="scientific">Pararge aegeria aegeria</name>
    <dbReference type="NCBI Taxonomy" id="348720"/>
    <lineage>
        <taxon>Eukaryota</taxon>
        <taxon>Metazoa</taxon>
        <taxon>Ecdysozoa</taxon>
        <taxon>Arthropoda</taxon>
        <taxon>Hexapoda</taxon>
        <taxon>Insecta</taxon>
        <taxon>Pterygota</taxon>
        <taxon>Neoptera</taxon>
        <taxon>Endopterygota</taxon>
        <taxon>Lepidoptera</taxon>
        <taxon>Glossata</taxon>
        <taxon>Ditrysia</taxon>
        <taxon>Papilionoidea</taxon>
        <taxon>Nymphalidae</taxon>
        <taxon>Satyrinae</taxon>
        <taxon>Satyrini</taxon>
        <taxon>Parargina</taxon>
        <taxon>Pararge</taxon>
    </lineage>
</organism>
<evidence type="ECO:0000256" key="1">
    <source>
        <dbReference type="SAM" id="MobiDB-lite"/>
    </source>
</evidence>
<dbReference type="Proteomes" id="UP000838756">
    <property type="component" value="Unassembled WGS sequence"/>
</dbReference>
<evidence type="ECO:0000313" key="2">
    <source>
        <dbReference type="EMBL" id="CAH2217773.1"/>
    </source>
</evidence>
<feature type="compositionally biased region" description="Polar residues" evidence="1">
    <location>
        <begin position="17"/>
        <end position="31"/>
    </location>
</feature>
<accession>A0A8S4QSM7</accession>
<evidence type="ECO:0000313" key="3">
    <source>
        <dbReference type="Proteomes" id="UP000838756"/>
    </source>
</evidence>
<dbReference type="EMBL" id="CAKXAJ010018514">
    <property type="protein sequence ID" value="CAH2217773.1"/>
    <property type="molecule type" value="Genomic_DNA"/>
</dbReference>